<dbReference type="FunFam" id="2.40.30.10:FF:000008">
    <property type="entry name" value="Translation initiation factor IF-2"/>
    <property type="match status" value="1"/>
</dbReference>
<dbReference type="SUPFAM" id="SSF52156">
    <property type="entry name" value="Initiation factor IF2/eIF5b, domain 3"/>
    <property type="match status" value="1"/>
</dbReference>
<evidence type="ECO:0000256" key="3">
    <source>
        <dbReference type="ARBA" id="ARBA00022540"/>
    </source>
</evidence>
<dbReference type="FunFam" id="3.40.50.10050:FF:000001">
    <property type="entry name" value="Translation initiation factor IF-2"/>
    <property type="match status" value="1"/>
</dbReference>
<feature type="region of interest" description="Disordered" evidence="11">
    <location>
        <begin position="17"/>
        <end position="213"/>
    </location>
</feature>
<proteinExistence type="inferred from homology"/>
<feature type="compositionally biased region" description="Basic and acidic residues" evidence="11">
    <location>
        <begin position="183"/>
        <end position="197"/>
    </location>
</feature>
<dbReference type="InterPro" id="IPR053905">
    <property type="entry name" value="EF-G-like_DII"/>
</dbReference>
<comment type="similarity">
    <text evidence="2">Belongs to the TRAFAC class translation factor GTPase superfamily. Classic translation factor GTPase family. IF-2 subfamily.</text>
</comment>
<feature type="compositionally biased region" description="Basic and acidic residues" evidence="11">
    <location>
        <begin position="31"/>
        <end position="41"/>
    </location>
</feature>
<evidence type="ECO:0000256" key="2">
    <source>
        <dbReference type="ARBA" id="ARBA00007733"/>
    </source>
</evidence>
<name>G7DSF5_MIXOS</name>
<sequence length="852" mass="92375">MRQSLVQCTCRCLAQQRASLHTSPSAGQSTDGDRARPDRQAGLDYASQQIRRQPLERQGPRPSQASHARQQAYASAHRSGYGSAVPPPANNAQRYPHQARQPDYRQRAQPSRQPYLQPNRPPIDSRAPPRRSDTPLDLRPPAQTAPRLPNEPTEQYEPSDDRSNRPHRSRASEPRKHTVNRLSIRDTWAEAARERQSRQVAGKPIRPPPRPRARLSARRVRINIAIPSVTSIANLSRLLGYKLARLQRRLNAIGFDDARPDRILSADDASLIALELGFEPVVDDLNSFDIYPDPPASDLSALSPRPPIVCIMGHVDHGKTTLLDTLRSTSVAQGEAGGITQHIGAFEVPMKLLDANASDSAGTVTFLDTPGHAAFGAMRSRGANITDIAVIVVSADDGVMPQTREVISVLKQEPNVSPVVAITKIDRPGVDIEKAKNGLLAAGLEIEEYGGDVPCVQVSAVANIGLDTLVETILAVSEQKELRVERQGVRVEARVIESKVDKGRGNVATLLVMRGTLSVSQHIVAGSVMCKVRQLYRPGGQAVKEAVPGQPVEVTGWTQLPSAGDECLEAKTEKEARSAIENRKKRQEALALLADVEAINEKRRVAAEEAERLEAIQEAKLKKANSVLGDLEDGEALLANALPETKELRLVIKADFSGTVEAVAGAVADIGNKEAKVKIVLTGVGDVSNSDIDMARTAEAVILGFNIKAPKPIQSAAAQAGVAIHLDTVIYRLIDEVKQRVIGLMPKVYDSKVTGEATIAQVFDITTKGRETSKVAGCKVGNGSLARSALCKVLRDGVEVYSGKLSTLKQGKKDVDEVRKGSECGISFEDWQGFEANDALQTYELVQQTRHL</sequence>
<comment type="function">
    <text evidence="9">One of the essential components for the initiation of protein synthesis. Protects formylmethionyl-tRNA from spontaneous hydrolysis and promotes its binding to the 30S ribosomal subunits. Also involved in the hydrolysis of GTP during the formation of the 70S ribosomal complex.</text>
</comment>
<dbReference type="CDD" id="cd03692">
    <property type="entry name" value="mtIF2_IVc"/>
    <property type="match status" value="1"/>
</dbReference>
<dbReference type="PRINTS" id="PR00315">
    <property type="entry name" value="ELONGATNFCT"/>
</dbReference>
<dbReference type="InterPro" id="IPR000178">
    <property type="entry name" value="TF_IF2_bacterial-like"/>
</dbReference>
<dbReference type="InterPro" id="IPR023115">
    <property type="entry name" value="TIF_IF2_dom3"/>
</dbReference>
<evidence type="ECO:0000256" key="7">
    <source>
        <dbReference type="ARBA" id="ARBA00023128"/>
    </source>
</evidence>
<dbReference type="Gene3D" id="3.40.50.10050">
    <property type="entry name" value="Translation initiation factor IF- 2, domain 3"/>
    <property type="match status" value="1"/>
</dbReference>
<dbReference type="OrthoDB" id="361630at2759"/>
<feature type="compositionally biased region" description="Basic and acidic residues" evidence="11">
    <location>
        <begin position="159"/>
        <end position="176"/>
    </location>
</feature>
<evidence type="ECO:0000256" key="5">
    <source>
        <dbReference type="ARBA" id="ARBA00022917"/>
    </source>
</evidence>
<dbReference type="GO" id="GO:0003924">
    <property type="term" value="F:GTPase activity"/>
    <property type="evidence" value="ECO:0007669"/>
    <property type="project" value="InterPro"/>
</dbReference>
<evidence type="ECO:0000313" key="13">
    <source>
        <dbReference type="EMBL" id="GAA93515.1"/>
    </source>
</evidence>
<dbReference type="Gene3D" id="2.40.30.10">
    <property type="entry name" value="Translation factors"/>
    <property type="match status" value="2"/>
</dbReference>
<dbReference type="PROSITE" id="PS51722">
    <property type="entry name" value="G_TR_2"/>
    <property type="match status" value="1"/>
</dbReference>
<dbReference type="CDD" id="cd03702">
    <property type="entry name" value="IF2_mtIF2_II"/>
    <property type="match status" value="1"/>
</dbReference>
<dbReference type="AlphaFoldDB" id="G7DSF5"/>
<keyword evidence="5" id="KW-0648">Protein biosynthesis</keyword>
<evidence type="ECO:0000256" key="9">
    <source>
        <dbReference type="ARBA" id="ARBA00025162"/>
    </source>
</evidence>
<dbReference type="InterPro" id="IPR009000">
    <property type="entry name" value="Transl_B-barrel_sf"/>
</dbReference>
<dbReference type="Pfam" id="PF22042">
    <property type="entry name" value="EF-G_D2"/>
    <property type="match status" value="1"/>
</dbReference>
<protein>
    <recommendedName>
        <fullName evidence="10">Translation initiation factor IF-2, mitochondrial</fullName>
    </recommendedName>
</protein>
<dbReference type="CDD" id="cd01887">
    <property type="entry name" value="IF2_eIF5B"/>
    <property type="match status" value="1"/>
</dbReference>
<evidence type="ECO:0000256" key="11">
    <source>
        <dbReference type="SAM" id="MobiDB-lite"/>
    </source>
</evidence>
<evidence type="ECO:0000256" key="10">
    <source>
        <dbReference type="ARBA" id="ARBA00044200"/>
    </source>
</evidence>
<dbReference type="InterPro" id="IPR044145">
    <property type="entry name" value="IF2_II"/>
</dbReference>
<dbReference type="HOGENOM" id="CLU_006301_5_2_1"/>
<dbReference type="InParanoid" id="G7DSF5"/>
<dbReference type="SUPFAM" id="SSF52540">
    <property type="entry name" value="P-loop containing nucleoside triphosphate hydrolases"/>
    <property type="match status" value="1"/>
</dbReference>
<dbReference type="Pfam" id="PF11987">
    <property type="entry name" value="IF-2"/>
    <property type="match status" value="1"/>
</dbReference>
<dbReference type="SUPFAM" id="SSF50447">
    <property type="entry name" value="Translation proteins"/>
    <property type="match status" value="2"/>
</dbReference>
<organism evidence="13 14">
    <name type="scientific">Mixia osmundae (strain CBS 9802 / IAM 14324 / JCM 22182 / KY 12970)</name>
    <dbReference type="NCBI Taxonomy" id="764103"/>
    <lineage>
        <taxon>Eukaryota</taxon>
        <taxon>Fungi</taxon>
        <taxon>Dikarya</taxon>
        <taxon>Basidiomycota</taxon>
        <taxon>Pucciniomycotina</taxon>
        <taxon>Mixiomycetes</taxon>
        <taxon>Mixiales</taxon>
        <taxon>Mixiaceae</taxon>
        <taxon>Mixia</taxon>
    </lineage>
</organism>
<evidence type="ECO:0000313" key="14">
    <source>
        <dbReference type="Proteomes" id="UP000009131"/>
    </source>
</evidence>
<keyword evidence="4" id="KW-0547">Nucleotide-binding</keyword>
<keyword evidence="8" id="KW-0342">GTP-binding</keyword>
<dbReference type="RefSeq" id="XP_014566575.1">
    <property type="nucleotide sequence ID" value="XM_014711089.1"/>
</dbReference>
<evidence type="ECO:0000256" key="8">
    <source>
        <dbReference type="ARBA" id="ARBA00023134"/>
    </source>
</evidence>
<dbReference type="Gene3D" id="3.40.50.300">
    <property type="entry name" value="P-loop containing nucleotide triphosphate hydrolases"/>
    <property type="match status" value="1"/>
</dbReference>
<accession>G7DSF5</accession>
<dbReference type="FunFam" id="3.40.50.300:FF:000019">
    <property type="entry name" value="Translation initiation factor IF-2"/>
    <property type="match status" value="1"/>
</dbReference>
<reference evidence="13 14" key="1">
    <citation type="journal article" date="2011" name="J. Gen. Appl. Microbiol.">
        <title>Draft genome sequencing of the enigmatic basidiomycete Mixia osmundae.</title>
        <authorList>
            <person name="Nishida H."/>
            <person name="Nagatsuka Y."/>
            <person name="Sugiyama J."/>
        </authorList>
    </citation>
    <scope>NUCLEOTIDE SEQUENCE [LARGE SCALE GENOMIC DNA]</scope>
    <source>
        <strain evidence="14">CBS 9802 / IAM 14324 / JCM 22182 / KY 12970</strain>
    </source>
</reference>
<dbReference type="GO" id="GO:0005739">
    <property type="term" value="C:mitochondrion"/>
    <property type="evidence" value="ECO:0007669"/>
    <property type="project" value="UniProtKB-SubCell"/>
</dbReference>
<dbReference type="InterPro" id="IPR036925">
    <property type="entry name" value="TIF_IF2_dom3_sf"/>
</dbReference>
<evidence type="ECO:0000256" key="4">
    <source>
        <dbReference type="ARBA" id="ARBA00022741"/>
    </source>
</evidence>
<dbReference type="InterPro" id="IPR015760">
    <property type="entry name" value="TIF_IF2"/>
</dbReference>
<gene>
    <name evidence="13" type="primary">Mo00156</name>
    <name evidence="13" type="ORF">E5Q_00156</name>
</gene>
<dbReference type="STRING" id="764103.G7DSF5"/>
<dbReference type="InterPro" id="IPR000795">
    <property type="entry name" value="T_Tr_GTP-bd_dom"/>
</dbReference>
<evidence type="ECO:0000256" key="1">
    <source>
        <dbReference type="ARBA" id="ARBA00004173"/>
    </source>
</evidence>
<dbReference type="GO" id="GO:0005525">
    <property type="term" value="F:GTP binding"/>
    <property type="evidence" value="ECO:0007669"/>
    <property type="project" value="UniProtKB-KW"/>
</dbReference>
<evidence type="ECO:0000259" key="12">
    <source>
        <dbReference type="PROSITE" id="PS51722"/>
    </source>
</evidence>
<dbReference type="eggNOG" id="KOG1145">
    <property type="taxonomic scope" value="Eukaryota"/>
</dbReference>
<dbReference type="HAMAP" id="MF_00100_B">
    <property type="entry name" value="IF_2_B"/>
    <property type="match status" value="1"/>
</dbReference>
<feature type="compositionally biased region" description="Polar residues" evidence="11">
    <location>
        <begin position="61"/>
        <end position="73"/>
    </location>
</feature>
<dbReference type="GO" id="GO:0003743">
    <property type="term" value="F:translation initiation factor activity"/>
    <property type="evidence" value="ECO:0007669"/>
    <property type="project" value="UniProtKB-KW"/>
</dbReference>
<dbReference type="NCBIfam" id="TIGR00231">
    <property type="entry name" value="small_GTP"/>
    <property type="match status" value="1"/>
</dbReference>
<dbReference type="InterPro" id="IPR005225">
    <property type="entry name" value="Small_GTP-bd"/>
</dbReference>
<dbReference type="OMA" id="RKNPWMN"/>
<keyword evidence="3" id="KW-0396">Initiation factor</keyword>
<feature type="domain" description="Tr-type G" evidence="12">
    <location>
        <begin position="304"/>
        <end position="483"/>
    </location>
</feature>
<comment type="subcellular location">
    <subcellularLocation>
        <location evidence="1">Mitochondrion</location>
    </subcellularLocation>
</comment>
<keyword evidence="14" id="KW-1185">Reference proteome</keyword>
<dbReference type="Pfam" id="PF04760">
    <property type="entry name" value="IF2_N"/>
    <property type="match status" value="1"/>
</dbReference>
<keyword evidence="6" id="KW-0809">Transit peptide</keyword>
<dbReference type="Proteomes" id="UP000009131">
    <property type="component" value="Unassembled WGS sequence"/>
</dbReference>
<dbReference type="FunCoup" id="G7DSF5">
    <property type="interactions" value="393"/>
</dbReference>
<dbReference type="PANTHER" id="PTHR43381:SF20">
    <property type="entry name" value="TRANSLATION INITIATION FACTOR IF-2, MITOCHONDRIAL"/>
    <property type="match status" value="1"/>
</dbReference>
<evidence type="ECO:0000256" key="6">
    <source>
        <dbReference type="ARBA" id="ARBA00022946"/>
    </source>
</evidence>
<dbReference type="InterPro" id="IPR006847">
    <property type="entry name" value="IF2_N"/>
</dbReference>
<reference evidence="13 14" key="2">
    <citation type="journal article" date="2012" name="Open Biol.">
        <title>Characteristics of nucleosomes and linker DNA regions on the genome of the basidiomycete Mixia osmundae revealed by mono- and dinucleosome mapping.</title>
        <authorList>
            <person name="Nishida H."/>
            <person name="Kondo S."/>
            <person name="Matsumoto T."/>
            <person name="Suzuki Y."/>
            <person name="Yoshikawa H."/>
            <person name="Taylor T.D."/>
            <person name="Sugiyama J."/>
        </authorList>
    </citation>
    <scope>NUCLEOTIDE SEQUENCE [LARGE SCALE GENOMIC DNA]</scope>
    <source>
        <strain evidence="14">CBS 9802 / IAM 14324 / JCM 22182 / KY 12970</strain>
    </source>
</reference>
<feature type="compositionally biased region" description="Polar residues" evidence="11">
    <location>
        <begin position="17"/>
        <end position="30"/>
    </location>
</feature>
<keyword evidence="7" id="KW-0496">Mitochondrion</keyword>
<dbReference type="Pfam" id="PF00009">
    <property type="entry name" value="GTP_EFTU"/>
    <property type="match status" value="1"/>
</dbReference>
<comment type="caution">
    <text evidence="13">The sequence shown here is derived from an EMBL/GenBank/DDBJ whole genome shotgun (WGS) entry which is preliminary data.</text>
</comment>
<dbReference type="EMBL" id="BABT02000007">
    <property type="protein sequence ID" value="GAA93515.1"/>
    <property type="molecule type" value="Genomic_DNA"/>
</dbReference>
<dbReference type="PANTHER" id="PTHR43381">
    <property type="entry name" value="TRANSLATION INITIATION FACTOR IF-2-RELATED"/>
    <property type="match status" value="1"/>
</dbReference>
<dbReference type="InterPro" id="IPR027417">
    <property type="entry name" value="P-loop_NTPase"/>
</dbReference>